<gene>
    <name evidence="2" type="ORF">MNEG_12341</name>
</gene>
<dbReference type="GO" id="GO:0007076">
    <property type="term" value="P:mitotic chromosome condensation"/>
    <property type="evidence" value="ECO:0007669"/>
    <property type="project" value="InterPro"/>
</dbReference>
<feature type="region of interest" description="Disordered" evidence="1">
    <location>
        <begin position="324"/>
        <end position="359"/>
    </location>
</feature>
<evidence type="ECO:0000313" key="3">
    <source>
        <dbReference type="Proteomes" id="UP000054498"/>
    </source>
</evidence>
<feature type="compositionally biased region" description="Gly residues" evidence="1">
    <location>
        <begin position="606"/>
        <end position="616"/>
    </location>
</feature>
<proteinExistence type="predicted"/>
<dbReference type="EMBL" id="KK103415">
    <property type="protein sequence ID" value="KIY95620.1"/>
    <property type="molecule type" value="Genomic_DNA"/>
</dbReference>
<dbReference type="GeneID" id="25729694"/>
<feature type="compositionally biased region" description="Acidic residues" evidence="1">
    <location>
        <begin position="121"/>
        <end position="130"/>
    </location>
</feature>
<dbReference type="Proteomes" id="UP000054498">
    <property type="component" value="Unassembled WGS sequence"/>
</dbReference>
<dbReference type="STRING" id="145388.A0A0D2ML95"/>
<evidence type="ECO:0000256" key="1">
    <source>
        <dbReference type="SAM" id="MobiDB-lite"/>
    </source>
</evidence>
<dbReference type="AlphaFoldDB" id="A0A0D2ML95"/>
<evidence type="ECO:0000313" key="2">
    <source>
        <dbReference type="EMBL" id="KIY95620.1"/>
    </source>
</evidence>
<dbReference type="PANTHER" id="PTHR14222:SF2">
    <property type="entry name" value="CONDENSIN COMPLEX SUBUNIT 1"/>
    <property type="match status" value="1"/>
</dbReference>
<feature type="region of interest" description="Disordered" evidence="1">
    <location>
        <begin position="81"/>
        <end position="169"/>
    </location>
</feature>
<feature type="region of interest" description="Disordered" evidence="1">
    <location>
        <begin position="584"/>
        <end position="653"/>
    </location>
</feature>
<reference evidence="2 3" key="1">
    <citation type="journal article" date="2013" name="BMC Genomics">
        <title>Reconstruction of the lipid metabolism for the microalga Monoraphidium neglectum from its genome sequence reveals characteristics suitable for biofuel production.</title>
        <authorList>
            <person name="Bogen C."/>
            <person name="Al-Dilaimi A."/>
            <person name="Albersmeier A."/>
            <person name="Wichmann J."/>
            <person name="Grundmann M."/>
            <person name="Rupp O."/>
            <person name="Lauersen K.J."/>
            <person name="Blifernez-Klassen O."/>
            <person name="Kalinowski J."/>
            <person name="Goesmann A."/>
            <person name="Mussgnug J.H."/>
            <person name="Kruse O."/>
        </authorList>
    </citation>
    <scope>NUCLEOTIDE SEQUENCE [LARGE SCALE GENOMIC DNA]</scope>
    <source>
        <strain evidence="2 3">SAG 48.87</strain>
    </source>
</reference>
<sequence>MCVDPWRNLNSPPVCVFSINTLPPRHPYPAPAVGRLEDESQLVVRAALRLLYDTVAHNPFSPALETGRFSATLAHLEAQLGAMGPGPGEESDEERDGEGRGGGEAGAEGGDGDGGARWEEGDVEMEDEDKEAATPRRGAAAADEASAQGGDAPADSSLDSPNRGTLPADSRRAELRHLVATLKEAIAFCRRLEGAMPALRALLACPHGDVVKDVIALLTFCRRFEVPGAAATLRGMWPLVFAREEGVRTAVLDAWYELYLKDLEPKAQAQLLLDEVMPSCTLGELAALEAILRALAAPPAPRLNAARLLRPLLTIPSAEYRRITGGGGGGGGGGAGDAAGGQGRDQADEEDGGGVGAAAEAAAAAGERRASRLTFQLISLLAAAAPEDVDPFIQRHTCLILSRAAPAILAPSALREFAAASPDAPGGAAARDEFLRRTFESLARLLVSPSGPNLTLAGAAGGPAGAAGSGGGGGAGLVTQEGNWPAAAEAALGALYALHPRPGALAGAVLARLAAAAGVTLAGGAPGAAAPMGGRPSSPAALARLFTVLGHAALHQLALSERLLRATRAGRAAADRDAAQAASDAAHYSGGGSGAAAPGKKRGKGGAKGGGEGAGKAGDEEEDIAAQLGVGATADELEAMGHEVEGQVGWQGL</sequence>
<keyword evidence="3" id="KW-1185">Reference proteome</keyword>
<dbReference type="GO" id="GO:0010032">
    <property type="term" value="P:meiotic chromosome condensation"/>
    <property type="evidence" value="ECO:0007669"/>
    <property type="project" value="TreeGrafter"/>
</dbReference>
<feature type="compositionally biased region" description="Gly residues" evidence="1">
    <location>
        <begin position="100"/>
        <end position="113"/>
    </location>
</feature>
<dbReference type="KEGG" id="mng:MNEG_12341"/>
<name>A0A0D2ML95_9CHLO</name>
<dbReference type="GO" id="GO:0000779">
    <property type="term" value="C:condensed chromosome, centromeric region"/>
    <property type="evidence" value="ECO:0007669"/>
    <property type="project" value="TreeGrafter"/>
</dbReference>
<dbReference type="PANTHER" id="PTHR14222">
    <property type="entry name" value="CONDENSIN"/>
    <property type="match status" value="1"/>
</dbReference>
<dbReference type="GO" id="GO:0042393">
    <property type="term" value="F:histone binding"/>
    <property type="evidence" value="ECO:0007669"/>
    <property type="project" value="TreeGrafter"/>
</dbReference>
<protein>
    <submittedName>
        <fullName evidence="2">Uncharacterized protein</fullName>
    </submittedName>
</protein>
<feature type="compositionally biased region" description="Gly residues" evidence="1">
    <location>
        <begin position="324"/>
        <end position="343"/>
    </location>
</feature>
<feature type="compositionally biased region" description="Low complexity" evidence="1">
    <location>
        <begin position="135"/>
        <end position="152"/>
    </location>
</feature>
<organism evidence="2 3">
    <name type="scientific">Monoraphidium neglectum</name>
    <dbReference type="NCBI Taxonomy" id="145388"/>
    <lineage>
        <taxon>Eukaryota</taxon>
        <taxon>Viridiplantae</taxon>
        <taxon>Chlorophyta</taxon>
        <taxon>core chlorophytes</taxon>
        <taxon>Chlorophyceae</taxon>
        <taxon>CS clade</taxon>
        <taxon>Sphaeropleales</taxon>
        <taxon>Selenastraceae</taxon>
        <taxon>Monoraphidium</taxon>
    </lineage>
</organism>
<dbReference type="InterPro" id="IPR026971">
    <property type="entry name" value="CND1/NCAPD3"/>
</dbReference>
<accession>A0A0D2ML95</accession>
<dbReference type="GO" id="GO:0000796">
    <property type="term" value="C:condensin complex"/>
    <property type="evidence" value="ECO:0007669"/>
    <property type="project" value="TreeGrafter"/>
</dbReference>
<dbReference type="RefSeq" id="XP_013894640.1">
    <property type="nucleotide sequence ID" value="XM_014039186.1"/>
</dbReference>
<dbReference type="OrthoDB" id="548406at2759"/>